<protein>
    <submittedName>
        <fullName evidence="2">Uncharacterized protein</fullName>
    </submittedName>
</protein>
<dbReference type="EMBL" id="FWWU01000009">
    <property type="protein sequence ID" value="SMB94697.1"/>
    <property type="molecule type" value="Genomic_DNA"/>
</dbReference>
<feature type="region of interest" description="Disordered" evidence="1">
    <location>
        <begin position="88"/>
        <end position="114"/>
    </location>
</feature>
<sequence>MVTLCSRQLHLGHGDDVRGAGEADGAEGRDRQAREGQHRAGSHSSLTGRRENGLHIPPLPLPAQLLLQGHHPFPLNNGGDAARFSAREVGVQAQDGKRPFAAVPEGTQGSAKPT</sequence>
<dbReference type="Proteomes" id="UP000192582">
    <property type="component" value="Unassembled WGS sequence"/>
</dbReference>
<name>A0A1W1VMW7_9DEIO</name>
<feature type="region of interest" description="Disordered" evidence="1">
    <location>
        <begin position="1"/>
        <end position="57"/>
    </location>
</feature>
<dbReference type="AlphaFoldDB" id="A0A1W1VMW7"/>
<evidence type="ECO:0000313" key="2">
    <source>
        <dbReference type="EMBL" id="SMB94697.1"/>
    </source>
</evidence>
<evidence type="ECO:0000313" key="3">
    <source>
        <dbReference type="Proteomes" id="UP000192582"/>
    </source>
</evidence>
<keyword evidence="3" id="KW-1185">Reference proteome</keyword>
<organism evidence="2 3">
    <name type="scientific">Deinococcus hopiensis KR-140</name>
    <dbReference type="NCBI Taxonomy" id="695939"/>
    <lineage>
        <taxon>Bacteria</taxon>
        <taxon>Thermotogati</taxon>
        <taxon>Deinococcota</taxon>
        <taxon>Deinococci</taxon>
        <taxon>Deinococcales</taxon>
        <taxon>Deinococcaceae</taxon>
        <taxon>Deinococcus</taxon>
    </lineage>
</organism>
<accession>A0A1W1VMW7</accession>
<feature type="compositionally biased region" description="Basic and acidic residues" evidence="1">
    <location>
        <begin position="12"/>
        <end position="38"/>
    </location>
</feature>
<evidence type="ECO:0000256" key="1">
    <source>
        <dbReference type="SAM" id="MobiDB-lite"/>
    </source>
</evidence>
<gene>
    <name evidence="2" type="ORF">SAMN00790413_02489</name>
</gene>
<proteinExistence type="predicted"/>
<reference evidence="2 3" key="1">
    <citation type="submission" date="2017-04" db="EMBL/GenBank/DDBJ databases">
        <authorList>
            <person name="Afonso C.L."/>
            <person name="Miller P.J."/>
            <person name="Scott M.A."/>
            <person name="Spackman E."/>
            <person name="Goraichik I."/>
            <person name="Dimitrov K.M."/>
            <person name="Suarez D.L."/>
            <person name="Swayne D.E."/>
        </authorList>
    </citation>
    <scope>NUCLEOTIDE SEQUENCE [LARGE SCALE GENOMIC DNA]</scope>
    <source>
        <strain evidence="2 3">KR-140</strain>
    </source>
</reference>